<feature type="binding site" evidence="12">
    <location>
        <position position="29"/>
    </location>
    <ligand>
        <name>Zn(2+)</name>
        <dbReference type="ChEBI" id="CHEBI:29105"/>
    </ligand>
</feature>
<evidence type="ECO:0000256" key="9">
    <source>
        <dbReference type="ARBA" id="ARBA00022840"/>
    </source>
</evidence>
<keyword evidence="4 12" id="KW-0963">Cytoplasm</keyword>
<keyword evidence="8 12" id="KW-0862">Zinc</keyword>
<keyword evidence="11 12" id="KW-0030">Aminoacyl-tRNA synthetase</keyword>
<keyword evidence="5 12" id="KW-0436">Ligase</keyword>
<dbReference type="PRINTS" id="PR00983">
    <property type="entry name" value="TRNASYNTHCYS"/>
</dbReference>
<dbReference type="Proteomes" id="UP000247763">
    <property type="component" value="Chromosome"/>
</dbReference>
<dbReference type="Pfam" id="PF23493">
    <property type="entry name" value="CysS_C"/>
    <property type="match status" value="1"/>
</dbReference>
<comment type="similarity">
    <text evidence="2 12">Belongs to the class-I aminoacyl-tRNA synthetase family.</text>
</comment>
<dbReference type="NCBIfam" id="TIGR00435">
    <property type="entry name" value="cysS"/>
    <property type="match status" value="1"/>
</dbReference>
<dbReference type="GO" id="GO:0006423">
    <property type="term" value="P:cysteinyl-tRNA aminoacylation"/>
    <property type="evidence" value="ECO:0007669"/>
    <property type="project" value="UniProtKB-UniRule"/>
</dbReference>
<feature type="binding site" evidence="12">
    <location>
        <position position="240"/>
    </location>
    <ligand>
        <name>Zn(2+)</name>
        <dbReference type="ChEBI" id="CHEBI:29105"/>
    </ligand>
</feature>
<dbReference type="SUPFAM" id="SSF47323">
    <property type="entry name" value="Anticodon-binding domain of a subclass of class I aminoacyl-tRNA synthetases"/>
    <property type="match status" value="1"/>
</dbReference>
<evidence type="ECO:0000256" key="12">
    <source>
        <dbReference type="HAMAP-Rule" id="MF_00041"/>
    </source>
</evidence>
<dbReference type="Pfam" id="PF01406">
    <property type="entry name" value="tRNA-synt_1e"/>
    <property type="match status" value="1"/>
</dbReference>
<feature type="binding site" evidence="12">
    <location>
        <position position="211"/>
    </location>
    <ligand>
        <name>Zn(2+)</name>
        <dbReference type="ChEBI" id="CHEBI:29105"/>
    </ligand>
</feature>
<evidence type="ECO:0000256" key="10">
    <source>
        <dbReference type="ARBA" id="ARBA00022917"/>
    </source>
</evidence>
<comment type="subcellular location">
    <subcellularLocation>
        <location evidence="1 12">Cytoplasm</location>
    </subcellularLocation>
</comment>
<comment type="cofactor">
    <cofactor evidence="12">
        <name>Zn(2+)</name>
        <dbReference type="ChEBI" id="CHEBI:29105"/>
    </cofactor>
    <text evidence="12">Binds 1 zinc ion per subunit.</text>
</comment>
<dbReference type="HAMAP" id="MF_00041">
    <property type="entry name" value="Cys_tRNA_synth"/>
    <property type="match status" value="1"/>
</dbReference>
<keyword evidence="10 12" id="KW-0648">Protein biosynthesis</keyword>
<dbReference type="InterPro" id="IPR056411">
    <property type="entry name" value="CysS_C"/>
</dbReference>
<dbReference type="EC" id="6.1.1.16" evidence="12"/>
<dbReference type="EMBL" id="CP029479">
    <property type="protein sequence ID" value="AWM78349.1"/>
    <property type="molecule type" value="Genomic_DNA"/>
</dbReference>
<proteinExistence type="inferred from homology"/>
<feature type="domain" description="Cysteinyl-tRNA synthetase class Ia DALR" evidence="13">
    <location>
        <begin position="347"/>
        <end position="405"/>
    </location>
</feature>
<dbReference type="PANTHER" id="PTHR10890:SF3">
    <property type="entry name" value="CYSTEINE--TRNA LIGASE, CYTOPLASMIC"/>
    <property type="match status" value="1"/>
</dbReference>
<evidence type="ECO:0000259" key="13">
    <source>
        <dbReference type="SMART" id="SM00840"/>
    </source>
</evidence>
<keyword evidence="6 12" id="KW-0479">Metal-binding</keyword>
<dbReference type="InterPro" id="IPR015803">
    <property type="entry name" value="Cys-tRNA-ligase"/>
</dbReference>
<dbReference type="CDD" id="cd00672">
    <property type="entry name" value="CysRS_core"/>
    <property type="match status" value="1"/>
</dbReference>
<dbReference type="InterPro" id="IPR015273">
    <property type="entry name" value="Cys-tRNA-synt_Ia_DALR"/>
</dbReference>
<dbReference type="PANTHER" id="PTHR10890">
    <property type="entry name" value="CYSTEINYL-TRNA SYNTHETASE"/>
    <property type="match status" value="1"/>
</dbReference>
<comment type="catalytic activity">
    <reaction evidence="12">
        <text>tRNA(Cys) + L-cysteine + ATP = L-cysteinyl-tRNA(Cys) + AMP + diphosphate</text>
        <dbReference type="Rhea" id="RHEA:17773"/>
        <dbReference type="Rhea" id="RHEA-COMP:9661"/>
        <dbReference type="Rhea" id="RHEA-COMP:9679"/>
        <dbReference type="ChEBI" id="CHEBI:30616"/>
        <dbReference type="ChEBI" id="CHEBI:33019"/>
        <dbReference type="ChEBI" id="CHEBI:35235"/>
        <dbReference type="ChEBI" id="CHEBI:78442"/>
        <dbReference type="ChEBI" id="CHEBI:78517"/>
        <dbReference type="ChEBI" id="CHEBI:456215"/>
        <dbReference type="EC" id="6.1.1.16"/>
    </reaction>
</comment>
<feature type="binding site" evidence="12">
    <location>
        <position position="277"/>
    </location>
    <ligand>
        <name>ATP</name>
        <dbReference type="ChEBI" id="CHEBI:30616"/>
    </ligand>
</feature>
<sequence>MPLALYDSMARAKRPFVPADPARVTMYVCGPTVYNFAHIGNARPVVVFDVLFRLLRQAYGEAAVVYAANVTDVDDKINRRAAEEGVPIDVITDRYLAAYNADMAELGALRPSLQPRATRTMDAIIALIGRLVANGSAYAAEGHVLFDTQACGDYGALSGHPMEDMIAGARVDVAPYKRHPADFVLWKPSKPGEPVWDSPFGPGRPGWHIECTAMIEQSLGLPIDIHGGGIDLLFPHHENERAQGVCAHDPGADGDRTYARYWMHNGFLNFGEEKMSKSLGNVALVNDLIKSAPGEALRWALLVGHYRAPLEWTGDLIAQSVKALDRLYGALRRSAGIEAAETGPAQAFVAALEDDLNTPAAMAELFGLATALETATGPGRAEAKGRLLASARLMGFLFGDPEAWFQGGADDALKARIDDLVARRSEARAAKDWPAADQIRDELAALNVEVMDGPSGATWRLKERT</sequence>
<dbReference type="GO" id="GO:0008270">
    <property type="term" value="F:zinc ion binding"/>
    <property type="evidence" value="ECO:0007669"/>
    <property type="project" value="UniProtKB-UniRule"/>
</dbReference>
<organism evidence="14 15">
    <name type="scientific">Phenylobacterium parvum</name>
    <dbReference type="NCBI Taxonomy" id="2201350"/>
    <lineage>
        <taxon>Bacteria</taxon>
        <taxon>Pseudomonadati</taxon>
        <taxon>Pseudomonadota</taxon>
        <taxon>Alphaproteobacteria</taxon>
        <taxon>Caulobacterales</taxon>
        <taxon>Caulobacteraceae</taxon>
        <taxon>Phenylobacterium</taxon>
    </lineage>
</organism>
<feature type="short sequence motif" description="'KMSKS' region" evidence="12">
    <location>
        <begin position="274"/>
        <end position="278"/>
    </location>
</feature>
<evidence type="ECO:0000256" key="6">
    <source>
        <dbReference type="ARBA" id="ARBA00022723"/>
    </source>
</evidence>
<reference evidence="15" key="1">
    <citation type="submission" date="2018-05" db="EMBL/GenBank/DDBJ databases">
        <title>Genome sequencing of Phenylobacterium sp. HYN0004.</title>
        <authorList>
            <person name="Yi H."/>
            <person name="Baek C."/>
        </authorList>
    </citation>
    <scope>NUCLEOTIDE SEQUENCE [LARGE SCALE GENOMIC DNA]</scope>
    <source>
        <strain evidence="15">HYN0004</strain>
    </source>
</reference>
<comment type="subunit">
    <text evidence="3 12">Monomer.</text>
</comment>
<dbReference type="InterPro" id="IPR014729">
    <property type="entry name" value="Rossmann-like_a/b/a_fold"/>
</dbReference>
<dbReference type="AlphaFoldDB" id="A0A2Z3I025"/>
<dbReference type="GO" id="GO:0004817">
    <property type="term" value="F:cysteine-tRNA ligase activity"/>
    <property type="evidence" value="ECO:0007669"/>
    <property type="project" value="UniProtKB-UniRule"/>
</dbReference>
<evidence type="ECO:0000256" key="1">
    <source>
        <dbReference type="ARBA" id="ARBA00004496"/>
    </source>
</evidence>
<dbReference type="GO" id="GO:0005524">
    <property type="term" value="F:ATP binding"/>
    <property type="evidence" value="ECO:0007669"/>
    <property type="project" value="UniProtKB-UniRule"/>
</dbReference>
<dbReference type="InterPro" id="IPR009080">
    <property type="entry name" value="tRNAsynth_Ia_anticodon-bd"/>
</dbReference>
<evidence type="ECO:0000256" key="11">
    <source>
        <dbReference type="ARBA" id="ARBA00023146"/>
    </source>
</evidence>
<dbReference type="Gene3D" id="1.20.120.1910">
    <property type="entry name" value="Cysteine-tRNA ligase, C-terminal anti-codon recognition domain"/>
    <property type="match status" value="1"/>
</dbReference>
<keyword evidence="15" id="KW-1185">Reference proteome</keyword>
<gene>
    <name evidence="12" type="primary">cysS</name>
    <name evidence="14" type="ORF">HYN04_11680</name>
</gene>
<accession>A0A2Z3I025</accession>
<dbReference type="GO" id="GO:0005829">
    <property type="term" value="C:cytosol"/>
    <property type="evidence" value="ECO:0007669"/>
    <property type="project" value="TreeGrafter"/>
</dbReference>
<feature type="binding site" evidence="12">
    <location>
        <position position="236"/>
    </location>
    <ligand>
        <name>Zn(2+)</name>
        <dbReference type="ChEBI" id="CHEBI:29105"/>
    </ligand>
</feature>
<name>A0A2Z3I025_9CAUL</name>
<evidence type="ECO:0000256" key="3">
    <source>
        <dbReference type="ARBA" id="ARBA00011245"/>
    </source>
</evidence>
<dbReference type="OrthoDB" id="9815130at2"/>
<dbReference type="InterPro" id="IPR024909">
    <property type="entry name" value="Cys-tRNA/MSH_ligase"/>
</dbReference>
<dbReference type="SUPFAM" id="SSF52374">
    <property type="entry name" value="Nucleotidylyl transferase"/>
    <property type="match status" value="1"/>
</dbReference>
<evidence type="ECO:0000256" key="5">
    <source>
        <dbReference type="ARBA" id="ARBA00022598"/>
    </source>
</evidence>
<evidence type="ECO:0000256" key="4">
    <source>
        <dbReference type="ARBA" id="ARBA00022490"/>
    </source>
</evidence>
<dbReference type="RefSeq" id="WP_110450915.1">
    <property type="nucleotide sequence ID" value="NZ_CP029479.1"/>
</dbReference>
<dbReference type="Gene3D" id="3.40.50.620">
    <property type="entry name" value="HUPs"/>
    <property type="match status" value="1"/>
</dbReference>
<feature type="short sequence motif" description="'HIGH' region" evidence="12">
    <location>
        <begin position="31"/>
        <end position="41"/>
    </location>
</feature>
<evidence type="ECO:0000256" key="2">
    <source>
        <dbReference type="ARBA" id="ARBA00005594"/>
    </source>
</evidence>
<dbReference type="InterPro" id="IPR032678">
    <property type="entry name" value="tRNA-synt_1_cat_dom"/>
</dbReference>
<keyword evidence="9 12" id="KW-0067">ATP-binding</keyword>
<evidence type="ECO:0000313" key="14">
    <source>
        <dbReference type="EMBL" id="AWM78349.1"/>
    </source>
</evidence>
<evidence type="ECO:0000256" key="7">
    <source>
        <dbReference type="ARBA" id="ARBA00022741"/>
    </source>
</evidence>
<evidence type="ECO:0000256" key="8">
    <source>
        <dbReference type="ARBA" id="ARBA00022833"/>
    </source>
</evidence>
<evidence type="ECO:0000313" key="15">
    <source>
        <dbReference type="Proteomes" id="UP000247763"/>
    </source>
</evidence>
<dbReference type="SMART" id="SM00840">
    <property type="entry name" value="DALR_2"/>
    <property type="match status" value="1"/>
</dbReference>
<protein>
    <recommendedName>
        <fullName evidence="12">Cysteine--tRNA ligase</fullName>
        <ecNumber evidence="12">6.1.1.16</ecNumber>
    </recommendedName>
    <alternativeName>
        <fullName evidence="12">Cysteinyl-tRNA synthetase</fullName>
        <shortName evidence="12">CysRS</shortName>
    </alternativeName>
</protein>
<dbReference type="Pfam" id="PF09190">
    <property type="entry name" value="DALR_2"/>
    <property type="match status" value="1"/>
</dbReference>
<keyword evidence="7 12" id="KW-0547">Nucleotide-binding</keyword>
<dbReference type="KEGG" id="phb:HYN04_11680"/>